<organism evidence="2 3">
    <name type="scientific">Natronogracilivirga saccharolytica</name>
    <dbReference type="NCBI Taxonomy" id="2812953"/>
    <lineage>
        <taxon>Bacteria</taxon>
        <taxon>Pseudomonadati</taxon>
        <taxon>Balneolota</taxon>
        <taxon>Balneolia</taxon>
        <taxon>Balneolales</taxon>
        <taxon>Cyclonatronaceae</taxon>
        <taxon>Natronogracilivirga</taxon>
    </lineage>
</organism>
<protein>
    <submittedName>
        <fullName evidence="2">GWxTD domain-containing protein</fullName>
    </submittedName>
</protein>
<gene>
    <name evidence="2" type="ORF">NATSA_10770</name>
</gene>
<evidence type="ECO:0000313" key="3">
    <source>
        <dbReference type="Proteomes" id="UP000673975"/>
    </source>
</evidence>
<evidence type="ECO:0000313" key="2">
    <source>
        <dbReference type="EMBL" id="MBP3193147.1"/>
    </source>
</evidence>
<reference evidence="2" key="1">
    <citation type="submission" date="2021-02" db="EMBL/GenBank/DDBJ databases">
        <title>Natronogracilivirga saccharolytica gen. nov. sp. nov. a new anaerobic, haloalkiliphilic carbohydrate-fermenting bacterium from soda lake and proposing of Cyclonatronumiaceae fam. nov. in the phylum Balneolaeota.</title>
        <authorList>
            <person name="Zhilina T.N."/>
            <person name="Sorokin D.Y."/>
            <person name="Zavarzina D.G."/>
            <person name="Toshchakov S.V."/>
            <person name="Kublanov I.V."/>
        </authorList>
    </citation>
    <scope>NUCLEOTIDE SEQUENCE</scope>
    <source>
        <strain evidence="2">Z-1702</strain>
    </source>
</reference>
<dbReference type="InterPro" id="IPR030959">
    <property type="entry name" value="GWxTD_dom"/>
</dbReference>
<dbReference type="RefSeq" id="WP_210512490.1">
    <property type="nucleotide sequence ID" value="NZ_JAFIDN010000008.1"/>
</dbReference>
<dbReference type="Pfam" id="PF20094">
    <property type="entry name" value="GWxTD_dom"/>
    <property type="match status" value="1"/>
</dbReference>
<evidence type="ECO:0000259" key="1">
    <source>
        <dbReference type="Pfam" id="PF20094"/>
    </source>
</evidence>
<dbReference type="NCBIfam" id="TIGR04514">
    <property type="entry name" value="GWxTD_dom"/>
    <property type="match status" value="1"/>
</dbReference>
<name>A0A8J7RKV5_9BACT</name>
<comment type="caution">
    <text evidence="2">The sequence shown here is derived from an EMBL/GenBank/DDBJ whole genome shotgun (WGS) entry which is preliminary data.</text>
</comment>
<sequence>MHLTLITSLLQRLLPLQYTAAFTVTLVILLLCASDLYAQRITYESLRMRDRDARVFSEQLVIPDTSSHESTLVSLFRIQNNFLSFRRYRDRDDPESRRNFYAEPDVNVRVFKGASDGDSQSDRDAVKTVRWNETVFAETYEQASSPLEFVQNMITTSLEPGTYRIETTTTAGGRTRRGLESRFKIADTSDSHIAYFYFLDDENSLEAPFDTPLANMGNNVFYGRDHNLGIWFPEATDDAGYELDITRVRISGSDTTDREKMMEYSINQEEIRKGYLPEIYMNDDRPYFRLEKPEKTADIGSFYVLKIPNSTFQNAHYRIRLKKTDADGQEHTIASRTYQNYWLDMPKSLLNLDVAINMMEYIADDSEMRSLRRGSREDRERRFREFWAERDPSPDREYNELMVEYYRRIDYAYDNFTTPQKPGYESDQGMVYIRNGEPDRKERTFPPNQATREVWHYGDKQFVFEATTGFGDFRLIEQR</sequence>
<dbReference type="AlphaFoldDB" id="A0A8J7RKV5"/>
<feature type="domain" description="GWxTD" evidence="1">
    <location>
        <begin position="354"/>
        <end position="462"/>
    </location>
</feature>
<dbReference type="EMBL" id="JAFIDN010000008">
    <property type="protein sequence ID" value="MBP3193147.1"/>
    <property type="molecule type" value="Genomic_DNA"/>
</dbReference>
<proteinExistence type="predicted"/>
<accession>A0A8J7RKV5</accession>
<keyword evidence="3" id="KW-1185">Reference proteome</keyword>
<dbReference type="Proteomes" id="UP000673975">
    <property type="component" value="Unassembled WGS sequence"/>
</dbReference>